<keyword evidence="3" id="KW-0269">Exonuclease</keyword>
<evidence type="ECO:0000313" key="4">
    <source>
        <dbReference type="Proteomes" id="UP000321721"/>
    </source>
</evidence>
<dbReference type="Pfam" id="PF19580">
    <property type="entry name" value="Exo_endo_phos_3"/>
    <property type="match status" value="1"/>
</dbReference>
<dbReference type="OrthoDB" id="9802724at2"/>
<comment type="caution">
    <text evidence="3">The sequence shown here is derived from an EMBL/GenBank/DDBJ whole genome shotgun (WGS) entry which is preliminary data.</text>
</comment>
<gene>
    <name evidence="3" type="ORF">FRY74_11870</name>
</gene>
<dbReference type="RefSeq" id="WP_147101890.1">
    <property type="nucleotide sequence ID" value="NZ_VOOS01000006.1"/>
</dbReference>
<keyword evidence="3" id="KW-0255">Endonuclease</keyword>
<dbReference type="SUPFAM" id="SSF56219">
    <property type="entry name" value="DNase I-like"/>
    <property type="match status" value="1"/>
</dbReference>
<name>A0A5C6RPR0_9FLAO</name>
<dbReference type="GO" id="GO:0004527">
    <property type="term" value="F:exonuclease activity"/>
    <property type="evidence" value="ECO:0007669"/>
    <property type="project" value="UniProtKB-KW"/>
</dbReference>
<evidence type="ECO:0000259" key="2">
    <source>
        <dbReference type="Pfam" id="PF19580"/>
    </source>
</evidence>
<keyword evidence="4" id="KW-1185">Reference proteome</keyword>
<keyword evidence="3" id="KW-0378">Hydrolase</keyword>
<dbReference type="AlphaFoldDB" id="A0A5C6RPR0"/>
<protein>
    <submittedName>
        <fullName evidence="3">Endonuclease/exonuclease/phosphatase family protein</fullName>
    </submittedName>
</protein>
<reference evidence="3 4" key="1">
    <citation type="submission" date="2019-08" db="EMBL/GenBank/DDBJ databases">
        <title>Genome of Vicingus serpentipes NCIMB 15042.</title>
        <authorList>
            <person name="Bowman J.P."/>
        </authorList>
    </citation>
    <scope>NUCLEOTIDE SEQUENCE [LARGE SCALE GENOMIC DNA]</scope>
    <source>
        <strain evidence="3 4">NCIMB 15042</strain>
    </source>
</reference>
<evidence type="ECO:0000313" key="3">
    <source>
        <dbReference type="EMBL" id="TXB63945.1"/>
    </source>
</evidence>
<keyword evidence="3" id="KW-0540">Nuclease</keyword>
<organism evidence="3 4">
    <name type="scientific">Vicingus serpentipes</name>
    <dbReference type="NCBI Taxonomy" id="1926625"/>
    <lineage>
        <taxon>Bacteria</taxon>
        <taxon>Pseudomonadati</taxon>
        <taxon>Bacteroidota</taxon>
        <taxon>Flavobacteriia</taxon>
        <taxon>Flavobacteriales</taxon>
        <taxon>Vicingaceae</taxon>
        <taxon>Vicingus</taxon>
    </lineage>
</organism>
<dbReference type="InterPro" id="IPR036691">
    <property type="entry name" value="Endo/exonu/phosph_ase_sf"/>
</dbReference>
<dbReference type="Gene3D" id="3.60.10.10">
    <property type="entry name" value="Endonuclease/exonuclease/phosphatase"/>
    <property type="match status" value="1"/>
</dbReference>
<dbReference type="GO" id="GO:0004519">
    <property type="term" value="F:endonuclease activity"/>
    <property type="evidence" value="ECO:0007669"/>
    <property type="project" value="UniProtKB-KW"/>
</dbReference>
<keyword evidence="1" id="KW-0732">Signal</keyword>
<dbReference type="Proteomes" id="UP000321721">
    <property type="component" value="Unassembled WGS sequence"/>
</dbReference>
<proteinExistence type="predicted"/>
<accession>A0A5C6RPR0</accession>
<feature type="chain" id="PRO_5023021591" evidence="1">
    <location>
        <begin position="22"/>
        <end position="355"/>
    </location>
</feature>
<feature type="signal peptide" evidence="1">
    <location>
        <begin position="1"/>
        <end position="21"/>
    </location>
</feature>
<dbReference type="PANTHER" id="PTHR42834:SF1">
    <property type="entry name" value="ENDONUCLEASE_EXONUCLEASE_PHOSPHATASE FAMILY PROTEIN (AFU_ORTHOLOGUE AFUA_3G09210)"/>
    <property type="match status" value="1"/>
</dbReference>
<evidence type="ECO:0000256" key="1">
    <source>
        <dbReference type="SAM" id="SignalP"/>
    </source>
</evidence>
<sequence>MKKLFLFLSFSVIAGASALFAQTEKPTESKKEYYVAGIGFYNLENLFDTIVDADTNKILQDDFTPNGNKAWNGERYHQKLENLSKVISELGTDVHPDGLACLGVAEIENKSVLEDLVKTEKLKSRNYQIVHYESPDKRGIDVGFLYNPSHFKVISSQSYTLKIENNNSFKTRDQLVVNGELNGELIHIIVAHWPSRSGGQKRSAPKRNAAGQLARAIIDSIQAIDAKAKILFMGDLNDDPTNASVKKYLNTVPKKEDTQANQLFNPMESYYKKGIGTLAYRDTWNLFDQIIVSSGLVDEDYSTYKYYSTKIYNKPYMKQTSGRYQGYPFRTYAGGAYAGGYSDHFPVYLFLIKEK</sequence>
<dbReference type="InterPro" id="IPR005135">
    <property type="entry name" value="Endo/exonuclease/phosphatase"/>
</dbReference>
<feature type="domain" description="Endonuclease/exonuclease/phosphatase" evidence="2">
    <location>
        <begin position="38"/>
        <end position="352"/>
    </location>
</feature>
<dbReference type="EMBL" id="VOOS01000006">
    <property type="protein sequence ID" value="TXB63945.1"/>
    <property type="molecule type" value="Genomic_DNA"/>
</dbReference>
<dbReference type="PANTHER" id="PTHR42834">
    <property type="entry name" value="ENDONUCLEASE/EXONUCLEASE/PHOSPHATASE FAMILY PROTEIN (AFU_ORTHOLOGUE AFUA_3G09210)"/>
    <property type="match status" value="1"/>
</dbReference>